<sequence>MARDFRQHFRAEEGAFIDQVQDWLQQASGEYRPVLTDFANPRQVYIAQTLVNQVDDVKLAHWGGYPRAEMQRLLFYPAYFEPTAADFNLALLALAYPVKFMELHHRQVMGTLIGEGLERTAFGDILCQEQRFQVVVKQELAPFIRQEITHVGKARVKFVPVDFAVVLTPDVDWEPLQTTVASLRLDAVVAAGFNYSRNRAKQTIEKGLVRVNWETIDRPDYELDEYDLLSVRHAGRLRLQAVGNRNRKDKLRVEMAIVKA</sequence>
<dbReference type="CDD" id="cd00165">
    <property type="entry name" value="S4"/>
    <property type="match status" value="1"/>
</dbReference>
<evidence type="ECO:0000313" key="3">
    <source>
        <dbReference type="EMBL" id="KRL90514.1"/>
    </source>
</evidence>
<dbReference type="Pfam" id="PF01479">
    <property type="entry name" value="S4"/>
    <property type="match status" value="1"/>
</dbReference>
<dbReference type="InterPro" id="IPR002942">
    <property type="entry name" value="S4_RNA-bd"/>
</dbReference>
<dbReference type="Pfam" id="PF21278">
    <property type="entry name" value="YlmH_1st"/>
    <property type="match status" value="1"/>
</dbReference>
<dbReference type="InterPro" id="IPR048443">
    <property type="entry name" value="RqcP2_N"/>
</dbReference>
<dbReference type="Proteomes" id="UP000050816">
    <property type="component" value="Unassembled WGS sequence"/>
</dbReference>
<protein>
    <submittedName>
        <fullName evidence="3">S4 domain protein</fullName>
    </submittedName>
</protein>
<comment type="caution">
    <text evidence="3">The sequence shown here is derived from an EMBL/GenBank/DDBJ whole genome shotgun (WGS) entry which is preliminary data.</text>
</comment>
<dbReference type="Gene3D" id="3.30.70.330">
    <property type="match status" value="1"/>
</dbReference>
<organism evidence="3 4">
    <name type="scientific">Limosilactobacillus ingluviei DSM 15946</name>
    <dbReference type="NCBI Taxonomy" id="1423760"/>
    <lineage>
        <taxon>Bacteria</taxon>
        <taxon>Bacillati</taxon>
        <taxon>Bacillota</taxon>
        <taxon>Bacilli</taxon>
        <taxon>Lactobacillales</taxon>
        <taxon>Lactobacillaceae</taxon>
        <taxon>Limosilactobacillus</taxon>
    </lineage>
</organism>
<feature type="domain" description="RNA-binding S4" evidence="2">
    <location>
        <begin position="183"/>
        <end position="244"/>
    </location>
</feature>
<dbReference type="RefSeq" id="WP_056954415.1">
    <property type="nucleotide sequence ID" value="NZ_AZFK01000029.1"/>
</dbReference>
<name>A0A0R1UII5_9LACO</name>
<evidence type="ECO:0000256" key="1">
    <source>
        <dbReference type="PROSITE-ProRule" id="PRU00182"/>
    </source>
</evidence>
<dbReference type="InterPro" id="IPR036986">
    <property type="entry name" value="S4_RNA-bd_sf"/>
</dbReference>
<dbReference type="EMBL" id="AZFK01000029">
    <property type="protein sequence ID" value="KRL90514.1"/>
    <property type="molecule type" value="Genomic_DNA"/>
</dbReference>
<dbReference type="PANTHER" id="PTHR13633:SF3">
    <property type="entry name" value="MITOCHONDRIAL TRANSCRIPTION RESCUE FACTOR 1"/>
    <property type="match status" value="1"/>
</dbReference>
<dbReference type="Pfam" id="PF17774">
    <property type="entry name" value="YlmH_RBD"/>
    <property type="match status" value="1"/>
</dbReference>
<keyword evidence="1" id="KW-0694">RNA-binding</keyword>
<dbReference type="Gene3D" id="3.10.290.10">
    <property type="entry name" value="RNA-binding S4 domain"/>
    <property type="match status" value="1"/>
</dbReference>
<dbReference type="SUPFAM" id="SSF55174">
    <property type="entry name" value="Alpha-L RNA-binding motif"/>
    <property type="match status" value="1"/>
</dbReference>
<evidence type="ECO:0000259" key="2">
    <source>
        <dbReference type="SMART" id="SM00363"/>
    </source>
</evidence>
<dbReference type="PATRIC" id="fig|1423760.3.peg.1388"/>
<reference evidence="3 4" key="1">
    <citation type="journal article" date="2015" name="Genome Announc.">
        <title>Expanding the biotechnology potential of lactobacilli through comparative genomics of 213 strains and associated genera.</title>
        <authorList>
            <person name="Sun Z."/>
            <person name="Harris H.M."/>
            <person name="McCann A."/>
            <person name="Guo C."/>
            <person name="Argimon S."/>
            <person name="Zhang W."/>
            <person name="Yang X."/>
            <person name="Jeffery I.B."/>
            <person name="Cooney J.C."/>
            <person name="Kagawa T.F."/>
            <person name="Liu W."/>
            <person name="Song Y."/>
            <person name="Salvetti E."/>
            <person name="Wrobel A."/>
            <person name="Rasinkangas P."/>
            <person name="Parkhill J."/>
            <person name="Rea M.C."/>
            <person name="O'Sullivan O."/>
            <person name="Ritari J."/>
            <person name="Douillard F.P."/>
            <person name="Paul Ross R."/>
            <person name="Yang R."/>
            <person name="Briner A.E."/>
            <person name="Felis G.E."/>
            <person name="de Vos W.M."/>
            <person name="Barrangou R."/>
            <person name="Klaenhammer T.R."/>
            <person name="Caufield P.W."/>
            <person name="Cui Y."/>
            <person name="Zhang H."/>
            <person name="O'Toole P.W."/>
        </authorList>
    </citation>
    <scope>NUCLEOTIDE SEQUENCE [LARGE SCALE GENOMIC DNA]</scope>
    <source>
        <strain evidence="3 4">DSM 15946</strain>
    </source>
</reference>
<dbReference type="PROSITE" id="PS50889">
    <property type="entry name" value="S4"/>
    <property type="match status" value="1"/>
</dbReference>
<dbReference type="AlphaFoldDB" id="A0A0R1UII5"/>
<dbReference type="GO" id="GO:0003723">
    <property type="term" value="F:RNA binding"/>
    <property type="evidence" value="ECO:0007669"/>
    <property type="project" value="UniProtKB-KW"/>
</dbReference>
<gene>
    <name evidence="3" type="ORF">FC43_GL001319</name>
</gene>
<dbReference type="SMART" id="SM00363">
    <property type="entry name" value="S4"/>
    <property type="match status" value="1"/>
</dbReference>
<dbReference type="PANTHER" id="PTHR13633">
    <property type="entry name" value="MITOCHONDRIAL TRANSCRIPTION RESCUE FACTOR 1"/>
    <property type="match status" value="1"/>
</dbReference>
<accession>A0A0R1UII5</accession>
<proteinExistence type="predicted"/>
<dbReference type="InterPro" id="IPR040591">
    <property type="entry name" value="RqcP2_RBD"/>
</dbReference>
<dbReference type="InterPro" id="IPR012677">
    <property type="entry name" value="Nucleotide-bd_a/b_plait_sf"/>
</dbReference>
<dbReference type="Gene3D" id="3.30.1370.160">
    <property type="match status" value="1"/>
</dbReference>
<evidence type="ECO:0000313" key="4">
    <source>
        <dbReference type="Proteomes" id="UP000050816"/>
    </source>
</evidence>